<protein>
    <submittedName>
        <fullName evidence="2">Chitinase</fullName>
        <ecNumber evidence="2">3.2.1.14</ecNumber>
    </submittedName>
</protein>
<reference evidence="3" key="2">
    <citation type="submission" date="2014-09" db="EMBL/GenBank/DDBJ databases">
        <authorList>
            <consortium name="NBRP consortium"/>
            <person name="Sawabe T."/>
            <person name="Meirelles P."/>
            <person name="Nakanishi M."/>
            <person name="Sayaka M."/>
            <person name="Hattori M."/>
            <person name="Ohkuma M."/>
        </authorList>
    </citation>
    <scope>NUCLEOTIDE SEQUENCE [LARGE SCALE GENOMIC DNA]</scope>
    <source>
        <strain evidence="3">JCM 19239</strain>
    </source>
</reference>
<name>A0ABQ0J7T9_9VIBR</name>
<sequence length="138" mass="15297">MTPQGAKPSSHDVIYGDMTHVSAYSSDQGLPQRNDGGNIPTEEGESHNESVIAYRLGTVTNIVNGGLECNQAAKWHSGPVQRVAYFNAYAQYMNNQMPNLNVPLVTQGIDVWDKKITEADHDDLRMATCFAQKSYYGW</sequence>
<keyword evidence="2" id="KW-0378">Hydrolase</keyword>
<dbReference type="EC" id="3.2.1.14" evidence="2"/>
<gene>
    <name evidence="2" type="ORF">JCM19239_7386</name>
</gene>
<evidence type="ECO:0000313" key="2">
    <source>
        <dbReference type="EMBL" id="GAL24786.1"/>
    </source>
</evidence>
<comment type="caution">
    <text evidence="2">The sequence shown here is derived from an EMBL/GenBank/DDBJ whole genome shotgun (WGS) entry which is preliminary data.</text>
</comment>
<feature type="region of interest" description="Disordered" evidence="1">
    <location>
        <begin position="24"/>
        <end position="47"/>
    </location>
</feature>
<dbReference type="Gene3D" id="1.10.530.10">
    <property type="match status" value="1"/>
</dbReference>
<evidence type="ECO:0000256" key="1">
    <source>
        <dbReference type="SAM" id="MobiDB-lite"/>
    </source>
</evidence>
<proteinExistence type="predicted"/>
<organism evidence="2 3">
    <name type="scientific">Vibrio variabilis</name>
    <dbReference type="NCBI Taxonomy" id="990271"/>
    <lineage>
        <taxon>Bacteria</taxon>
        <taxon>Pseudomonadati</taxon>
        <taxon>Pseudomonadota</taxon>
        <taxon>Gammaproteobacteria</taxon>
        <taxon>Vibrionales</taxon>
        <taxon>Vibrionaceae</taxon>
        <taxon>Vibrio</taxon>
    </lineage>
</organism>
<keyword evidence="3" id="KW-1185">Reference proteome</keyword>
<accession>A0ABQ0J7T9</accession>
<dbReference type="EMBL" id="BBMS01000005">
    <property type="protein sequence ID" value="GAL24786.1"/>
    <property type="molecule type" value="Genomic_DNA"/>
</dbReference>
<reference evidence="3" key="1">
    <citation type="submission" date="2014-09" db="EMBL/GenBank/DDBJ databases">
        <title>Vibrio variabilis JCM 19239. (C206) whole genome shotgun sequence.</title>
        <authorList>
            <person name="Sawabe T."/>
            <person name="Meirelles P."/>
            <person name="Nakanishi M."/>
            <person name="Sayaka M."/>
            <person name="Hattori M."/>
            <person name="Ohkuma M."/>
        </authorList>
    </citation>
    <scope>NUCLEOTIDE SEQUENCE [LARGE SCALE GENOMIC DNA]</scope>
    <source>
        <strain evidence="3">JCM 19239</strain>
    </source>
</reference>
<evidence type="ECO:0000313" key="3">
    <source>
        <dbReference type="Proteomes" id="UP000029223"/>
    </source>
</evidence>
<dbReference type="GO" id="GO:0008843">
    <property type="term" value="F:endochitinase activity"/>
    <property type="evidence" value="ECO:0007669"/>
    <property type="project" value="UniProtKB-EC"/>
</dbReference>
<keyword evidence="2" id="KW-0326">Glycosidase</keyword>
<dbReference type="Proteomes" id="UP000029223">
    <property type="component" value="Unassembled WGS sequence"/>
</dbReference>